<dbReference type="Proteomes" id="UP001314170">
    <property type="component" value="Unassembled WGS sequence"/>
</dbReference>
<feature type="compositionally biased region" description="Basic and acidic residues" evidence="1">
    <location>
        <begin position="67"/>
        <end position="81"/>
    </location>
</feature>
<feature type="compositionally biased region" description="Polar residues" evidence="1">
    <location>
        <begin position="100"/>
        <end position="110"/>
    </location>
</feature>
<gene>
    <name evidence="2" type="ORF">DCAF_LOCUS1468</name>
</gene>
<proteinExistence type="predicted"/>
<evidence type="ECO:0000313" key="2">
    <source>
        <dbReference type="EMBL" id="CAK7323838.1"/>
    </source>
</evidence>
<reference evidence="2 3" key="1">
    <citation type="submission" date="2024-01" db="EMBL/GenBank/DDBJ databases">
        <authorList>
            <person name="Waweru B."/>
        </authorList>
    </citation>
    <scope>NUCLEOTIDE SEQUENCE [LARGE SCALE GENOMIC DNA]</scope>
</reference>
<organism evidence="2 3">
    <name type="scientific">Dovyalis caffra</name>
    <dbReference type="NCBI Taxonomy" id="77055"/>
    <lineage>
        <taxon>Eukaryota</taxon>
        <taxon>Viridiplantae</taxon>
        <taxon>Streptophyta</taxon>
        <taxon>Embryophyta</taxon>
        <taxon>Tracheophyta</taxon>
        <taxon>Spermatophyta</taxon>
        <taxon>Magnoliopsida</taxon>
        <taxon>eudicotyledons</taxon>
        <taxon>Gunneridae</taxon>
        <taxon>Pentapetalae</taxon>
        <taxon>rosids</taxon>
        <taxon>fabids</taxon>
        <taxon>Malpighiales</taxon>
        <taxon>Salicaceae</taxon>
        <taxon>Flacourtieae</taxon>
        <taxon>Dovyalis</taxon>
    </lineage>
</organism>
<sequence length="151" mass="16923">MGNLMERGQLYTHPQICKHVSPSIGSNLAELVAIGKALEISAHKKSFMGESDSARRQKSQLLGAKRTKADINQHKKQEKPNKINAAAGGKKYRRVKSPKAQPSSSRPIRQLNPNSRTIYIVDVLEISKLNCATARWVWNVEKSEELLYKNS</sequence>
<protein>
    <submittedName>
        <fullName evidence="2">Uncharacterized protein</fullName>
    </submittedName>
</protein>
<evidence type="ECO:0000313" key="3">
    <source>
        <dbReference type="Proteomes" id="UP001314170"/>
    </source>
</evidence>
<dbReference type="EMBL" id="CAWUPB010000175">
    <property type="protein sequence ID" value="CAK7323838.1"/>
    <property type="molecule type" value="Genomic_DNA"/>
</dbReference>
<dbReference type="AlphaFoldDB" id="A0AAV1QSL0"/>
<feature type="region of interest" description="Disordered" evidence="1">
    <location>
        <begin position="46"/>
        <end position="110"/>
    </location>
</feature>
<evidence type="ECO:0000256" key="1">
    <source>
        <dbReference type="SAM" id="MobiDB-lite"/>
    </source>
</evidence>
<keyword evidence="3" id="KW-1185">Reference proteome</keyword>
<comment type="caution">
    <text evidence="2">The sequence shown here is derived from an EMBL/GenBank/DDBJ whole genome shotgun (WGS) entry which is preliminary data.</text>
</comment>
<name>A0AAV1QSL0_9ROSI</name>
<accession>A0AAV1QSL0</accession>